<organism evidence="4 5">
    <name type="scientific">Luteitalea pratensis</name>
    <dbReference type="NCBI Taxonomy" id="1855912"/>
    <lineage>
        <taxon>Bacteria</taxon>
        <taxon>Pseudomonadati</taxon>
        <taxon>Acidobacteriota</taxon>
        <taxon>Vicinamibacteria</taxon>
        <taxon>Vicinamibacterales</taxon>
        <taxon>Vicinamibacteraceae</taxon>
        <taxon>Luteitalea</taxon>
    </lineage>
</organism>
<feature type="domain" description="DUF4142" evidence="3">
    <location>
        <begin position="50"/>
        <end position="169"/>
    </location>
</feature>
<dbReference type="RefSeq" id="WP_110170023.1">
    <property type="nucleotide sequence ID" value="NZ_CP015136.1"/>
</dbReference>
<evidence type="ECO:0000256" key="1">
    <source>
        <dbReference type="SAM" id="MobiDB-lite"/>
    </source>
</evidence>
<feature type="chain" id="PRO_5007511363" evidence="2">
    <location>
        <begin position="24"/>
        <end position="229"/>
    </location>
</feature>
<sequence precursor="true">MRQTNLARIGLAVITIVISGCEAATPTSSAEPGARPGAVGAGGAGASVGSDDDFVADVVMKNMAEIALARIALDNSTNPDVRSFAQRLIDDHGAAGTRLKSVVSGSPIEWPTQLAEKHGETADALAGKRGPEFDREYLQATINGHQDLAAKLESRIDVQSLTDWKTAAAARTQSKAMPEPTTAMRDTAVRPDNSGNESTMKINQWAADAYPVVQKHLDTARTLENAAKQ</sequence>
<keyword evidence="5" id="KW-1185">Reference proteome</keyword>
<dbReference type="KEGG" id="abac:LuPra_01347"/>
<dbReference type="AlphaFoldDB" id="A0A143PHX5"/>
<dbReference type="EMBL" id="CP015136">
    <property type="protein sequence ID" value="AMY08157.1"/>
    <property type="molecule type" value="Genomic_DNA"/>
</dbReference>
<evidence type="ECO:0000313" key="4">
    <source>
        <dbReference type="EMBL" id="AMY08157.1"/>
    </source>
</evidence>
<dbReference type="Pfam" id="PF13628">
    <property type="entry name" value="DUF4142"/>
    <property type="match status" value="1"/>
</dbReference>
<dbReference type="Proteomes" id="UP000076079">
    <property type="component" value="Chromosome"/>
</dbReference>
<dbReference type="PROSITE" id="PS51257">
    <property type="entry name" value="PROKAR_LIPOPROTEIN"/>
    <property type="match status" value="1"/>
</dbReference>
<reference evidence="5" key="2">
    <citation type="submission" date="2016-04" db="EMBL/GenBank/DDBJ databases">
        <title>First Complete Genome Sequence of a Subdivision 6 Acidobacterium.</title>
        <authorList>
            <person name="Huang S."/>
            <person name="Vieira S."/>
            <person name="Bunk B."/>
            <person name="Riedel T."/>
            <person name="Sproeer C."/>
            <person name="Overmann J."/>
        </authorList>
    </citation>
    <scope>NUCLEOTIDE SEQUENCE [LARGE SCALE GENOMIC DNA]</scope>
    <source>
        <strain evidence="5">DSM 100886 HEG_-6_39</strain>
    </source>
</reference>
<gene>
    <name evidence="4" type="ORF">LuPra_01347</name>
</gene>
<dbReference type="InterPro" id="IPR025419">
    <property type="entry name" value="DUF4142"/>
</dbReference>
<dbReference type="OrthoDB" id="9101320at2"/>
<accession>A0A143PHX5</accession>
<reference evidence="4 5" key="1">
    <citation type="journal article" date="2016" name="Genome Announc.">
        <title>First Complete Genome Sequence of a Subdivision 6 Acidobacterium Strain.</title>
        <authorList>
            <person name="Huang S."/>
            <person name="Vieira S."/>
            <person name="Bunk B."/>
            <person name="Riedel T."/>
            <person name="Sproer C."/>
            <person name="Overmann J."/>
        </authorList>
    </citation>
    <scope>NUCLEOTIDE SEQUENCE [LARGE SCALE GENOMIC DNA]</scope>
    <source>
        <strain evidence="5">DSM 100886 HEG_-6_39</strain>
    </source>
</reference>
<dbReference type="Gene3D" id="1.20.1260.10">
    <property type="match status" value="1"/>
</dbReference>
<feature type="region of interest" description="Disordered" evidence="1">
    <location>
        <begin position="170"/>
        <end position="198"/>
    </location>
</feature>
<dbReference type="PANTHER" id="PTHR38593">
    <property type="entry name" value="BLR2558 PROTEIN"/>
    <property type="match status" value="1"/>
</dbReference>
<proteinExistence type="predicted"/>
<keyword evidence="2" id="KW-0732">Signal</keyword>
<evidence type="ECO:0000313" key="5">
    <source>
        <dbReference type="Proteomes" id="UP000076079"/>
    </source>
</evidence>
<dbReference type="InterPro" id="IPR012347">
    <property type="entry name" value="Ferritin-like"/>
</dbReference>
<dbReference type="STRING" id="1855912.LuPra_01347"/>
<feature type="signal peptide" evidence="2">
    <location>
        <begin position="1"/>
        <end position="23"/>
    </location>
</feature>
<protein>
    <submittedName>
        <fullName evidence="4">Putative outer membrane protein</fullName>
    </submittedName>
</protein>
<evidence type="ECO:0000256" key="2">
    <source>
        <dbReference type="SAM" id="SignalP"/>
    </source>
</evidence>
<evidence type="ECO:0000259" key="3">
    <source>
        <dbReference type="Pfam" id="PF13628"/>
    </source>
</evidence>
<dbReference type="PANTHER" id="PTHR38593:SF1">
    <property type="entry name" value="BLR2558 PROTEIN"/>
    <property type="match status" value="1"/>
</dbReference>
<name>A0A143PHX5_LUTPR</name>